<dbReference type="RefSeq" id="WP_120017353.1">
    <property type="nucleotide sequence ID" value="NZ_QZWZ01000027.1"/>
</dbReference>
<evidence type="ECO:0000313" key="2">
    <source>
        <dbReference type="Proteomes" id="UP000272706"/>
    </source>
</evidence>
<organism evidence="1 2">
    <name type="scientific">Mesorhizobium waimense</name>
    <dbReference type="NCBI Taxonomy" id="1300307"/>
    <lineage>
        <taxon>Bacteria</taxon>
        <taxon>Pseudomonadati</taxon>
        <taxon>Pseudomonadota</taxon>
        <taxon>Alphaproteobacteria</taxon>
        <taxon>Hyphomicrobiales</taxon>
        <taxon>Phyllobacteriaceae</taxon>
        <taxon>Mesorhizobium</taxon>
    </lineage>
</organism>
<dbReference type="OrthoDB" id="9878629at2"/>
<name>A0A3A5KHT4_9HYPH</name>
<dbReference type="Proteomes" id="UP000272706">
    <property type="component" value="Unassembled WGS sequence"/>
</dbReference>
<dbReference type="AlphaFoldDB" id="A0A3A5KHT4"/>
<dbReference type="EMBL" id="QZWZ01000027">
    <property type="protein sequence ID" value="RJT32103.1"/>
    <property type="molecule type" value="Genomic_DNA"/>
</dbReference>
<accession>A0A3A5KHT4</accession>
<proteinExistence type="predicted"/>
<reference evidence="1 2" key="1">
    <citation type="submission" date="2018-09" db="EMBL/GenBank/DDBJ databases">
        <title>Mesorhizobium carmichaelinearum sp. nov. isolated from Carmichaelinea spp. root nodules in New Zealand.</title>
        <authorList>
            <person name="De Meyer S.E."/>
        </authorList>
    </citation>
    <scope>NUCLEOTIDE SEQUENCE [LARGE SCALE GENOMIC DNA]</scope>
    <source>
        <strain evidence="1 2">ICMP19557</strain>
    </source>
</reference>
<gene>
    <name evidence="1" type="ORF">D3227_27265</name>
</gene>
<protein>
    <submittedName>
        <fullName evidence="1">Uncharacterized protein</fullName>
    </submittedName>
</protein>
<comment type="caution">
    <text evidence="1">The sequence shown here is derived from an EMBL/GenBank/DDBJ whole genome shotgun (WGS) entry which is preliminary data.</text>
</comment>
<sequence length="76" mass="7816">MIPLDDIAQIAVIPKNAHVELRIGLGIHERSGALMLNFSIGPVGGGPATKSLGIKASLIPDVQAALTQAYEIASGK</sequence>
<keyword evidence="2" id="KW-1185">Reference proteome</keyword>
<evidence type="ECO:0000313" key="1">
    <source>
        <dbReference type="EMBL" id="RJT32103.1"/>
    </source>
</evidence>